<keyword evidence="8" id="KW-1185">Reference proteome</keyword>
<organism evidence="7 8">
    <name type="scientific">Pseudothauera nasutitermitis</name>
    <dbReference type="NCBI Taxonomy" id="2565930"/>
    <lineage>
        <taxon>Bacteria</taxon>
        <taxon>Pseudomonadati</taxon>
        <taxon>Pseudomonadota</taxon>
        <taxon>Betaproteobacteria</taxon>
        <taxon>Rhodocyclales</taxon>
        <taxon>Zoogloeaceae</taxon>
        <taxon>Pseudothauera</taxon>
    </lineage>
</organism>
<dbReference type="GO" id="GO:0004222">
    <property type="term" value="F:metalloendopeptidase activity"/>
    <property type="evidence" value="ECO:0007669"/>
    <property type="project" value="InterPro"/>
</dbReference>
<name>A0A4S4AV42_9RHOO</name>
<dbReference type="Gene3D" id="3.30.830.10">
    <property type="entry name" value="Metalloenzyme, LuxS/M16 peptidase-like"/>
    <property type="match status" value="2"/>
</dbReference>
<proteinExistence type="inferred from homology"/>
<evidence type="ECO:0000313" key="7">
    <source>
        <dbReference type="EMBL" id="THF63788.1"/>
    </source>
</evidence>
<dbReference type="Pfam" id="PF05193">
    <property type="entry name" value="Peptidase_M16_C"/>
    <property type="match status" value="1"/>
</dbReference>
<dbReference type="InterPro" id="IPR011249">
    <property type="entry name" value="Metalloenz_LuxS/M16"/>
</dbReference>
<reference evidence="7 8" key="1">
    <citation type="submission" date="2019-04" db="EMBL/GenBank/DDBJ databases">
        <title>Azoarcus nasutitermitis sp. nov. isolated from termite nest.</title>
        <authorList>
            <person name="Lin S.-Y."/>
            <person name="Hameed A."/>
            <person name="Hsu Y.-H."/>
            <person name="Young C.-C."/>
        </authorList>
    </citation>
    <scope>NUCLEOTIDE SEQUENCE [LARGE SCALE GENOMIC DNA]</scope>
    <source>
        <strain evidence="7 8">CC-YHH838</strain>
    </source>
</reference>
<feature type="signal peptide" evidence="4">
    <location>
        <begin position="1"/>
        <end position="25"/>
    </location>
</feature>
<evidence type="ECO:0000259" key="5">
    <source>
        <dbReference type="Pfam" id="PF00675"/>
    </source>
</evidence>
<dbReference type="GO" id="GO:0006508">
    <property type="term" value="P:proteolysis"/>
    <property type="evidence" value="ECO:0007669"/>
    <property type="project" value="InterPro"/>
</dbReference>
<dbReference type="GO" id="GO:0046872">
    <property type="term" value="F:metal ion binding"/>
    <property type="evidence" value="ECO:0007669"/>
    <property type="project" value="InterPro"/>
</dbReference>
<keyword evidence="4" id="KW-0732">Signal</keyword>
<comment type="similarity">
    <text evidence="2 3">Belongs to the peptidase M16 family.</text>
</comment>
<accession>A0A4S4AV42</accession>
<sequence>MFRKPISLLTGALAALALLAGPAAANPYETTLDNGLKVIVKEDRRAPSVVHMLWYRAGSMDEPDGVSGVAHVLEHMMFKGTPTVGPGEFNKRVAAVGGRDNAFTSRDYTAYFQQIPPNQLAAMMALEADRMVNLVITDEEFARELEVVKEERRLRTDDRPRALVFEQLMATALQAHAYRRPVIGWMPDLDAMSADDARAWYQRWYAPNNAWLVVVGDVDHREVFEQARRQYGAIPARELPARPITREPEPRGPRQTTVRAPAELPYVALAWHAPALRDPAADREAYALDMLAAVLSGYDGARLPRRLVRDQRLAISASAGYDGANRGPALFYLDGAPAPGHTLAELESALRAEIARIAEEGVSEEELRRVKAQAVAAEVYKRDSLMGQAMAIGYLEAAGLSWRDEATLLEGLRGVSAEDVRAVARKFFDDRTLSTARLEPLPLEEARPRAKLPATRH</sequence>
<evidence type="ECO:0000256" key="3">
    <source>
        <dbReference type="RuleBase" id="RU004447"/>
    </source>
</evidence>
<feature type="domain" description="Peptidase M16 C-terminal" evidence="6">
    <location>
        <begin position="192"/>
        <end position="373"/>
    </location>
</feature>
<dbReference type="InterPro" id="IPR007863">
    <property type="entry name" value="Peptidase_M16_C"/>
</dbReference>
<evidence type="ECO:0000256" key="2">
    <source>
        <dbReference type="ARBA" id="ARBA00007261"/>
    </source>
</evidence>
<dbReference type="InterPro" id="IPR001431">
    <property type="entry name" value="Pept_M16_Zn_BS"/>
</dbReference>
<feature type="chain" id="PRO_5020308304" evidence="4">
    <location>
        <begin position="26"/>
        <end position="457"/>
    </location>
</feature>
<dbReference type="PANTHER" id="PTHR11851">
    <property type="entry name" value="METALLOPROTEASE"/>
    <property type="match status" value="1"/>
</dbReference>
<dbReference type="Pfam" id="PF00675">
    <property type="entry name" value="Peptidase_M16"/>
    <property type="match status" value="1"/>
</dbReference>
<evidence type="ECO:0000256" key="1">
    <source>
        <dbReference type="ARBA" id="ARBA00001947"/>
    </source>
</evidence>
<gene>
    <name evidence="7" type="ORF">E6C76_14475</name>
</gene>
<comment type="caution">
    <text evidence="7">The sequence shown here is derived from an EMBL/GenBank/DDBJ whole genome shotgun (WGS) entry which is preliminary data.</text>
</comment>
<dbReference type="OrthoDB" id="9811314at2"/>
<evidence type="ECO:0000256" key="4">
    <source>
        <dbReference type="SAM" id="SignalP"/>
    </source>
</evidence>
<dbReference type="SUPFAM" id="SSF63411">
    <property type="entry name" value="LuxS/MPP-like metallohydrolase"/>
    <property type="match status" value="2"/>
</dbReference>
<feature type="domain" description="Peptidase M16 N-terminal" evidence="5">
    <location>
        <begin position="38"/>
        <end position="183"/>
    </location>
</feature>
<evidence type="ECO:0000259" key="6">
    <source>
        <dbReference type="Pfam" id="PF05193"/>
    </source>
</evidence>
<comment type="cofactor">
    <cofactor evidence="1">
        <name>Zn(2+)</name>
        <dbReference type="ChEBI" id="CHEBI:29105"/>
    </cofactor>
</comment>
<dbReference type="AlphaFoldDB" id="A0A4S4AV42"/>
<dbReference type="Proteomes" id="UP000308430">
    <property type="component" value="Unassembled WGS sequence"/>
</dbReference>
<dbReference type="EMBL" id="SSOC01000005">
    <property type="protein sequence ID" value="THF63788.1"/>
    <property type="molecule type" value="Genomic_DNA"/>
</dbReference>
<protein>
    <submittedName>
        <fullName evidence="7">Insulinase family protein</fullName>
    </submittedName>
</protein>
<dbReference type="InterPro" id="IPR011765">
    <property type="entry name" value="Pept_M16_N"/>
</dbReference>
<dbReference type="InterPro" id="IPR050361">
    <property type="entry name" value="MPP/UQCRC_Complex"/>
</dbReference>
<dbReference type="PANTHER" id="PTHR11851:SF49">
    <property type="entry name" value="MITOCHONDRIAL-PROCESSING PEPTIDASE SUBUNIT ALPHA"/>
    <property type="match status" value="1"/>
</dbReference>
<dbReference type="PROSITE" id="PS00143">
    <property type="entry name" value="INSULINASE"/>
    <property type="match status" value="1"/>
</dbReference>
<evidence type="ECO:0000313" key="8">
    <source>
        <dbReference type="Proteomes" id="UP000308430"/>
    </source>
</evidence>